<name>A0A0F4ZCQ5_9PEZI</name>
<dbReference type="InterPro" id="IPR001623">
    <property type="entry name" value="DnaJ_domain"/>
</dbReference>
<dbReference type="SUPFAM" id="SSF46565">
    <property type="entry name" value="Chaperone J-domain"/>
    <property type="match status" value="1"/>
</dbReference>
<dbReference type="GO" id="GO:0005829">
    <property type="term" value="C:cytosol"/>
    <property type="evidence" value="ECO:0007669"/>
    <property type="project" value="TreeGrafter"/>
</dbReference>
<dbReference type="EMBL" id="LAEV01001332">
    <property type="protein sequence ID" value="KKA28379.1"/>
    <property type="molecule type" value="Genomic_DNA"/>
</dbReference>
<accession>A0A0F4ZCQ5</accession>
<keyword evidence="5" id="KW-1185">Reference proteome</keyword>
<dbReference type="GO" id="GO:0006457">
    <property type="term" value="P:protein folding"/>
    <property type="evidence" value="ECO:0007669"/>
    <property type="project" value="InterPro"/>
</dbReference>
<dbReference type="CDD" id="cd10747">
    <property type="entry name" value="DnaJ_C"/>
    <property type="match status" value="1"/>
</dbReference>
<reference evidence="4 5" key="1">
    <citation type="submission" date="2015-03" db="EMBL/GenBank/DDBJ databases">
        <authorList>
            <person name="Radwan O."/>
            <person name="Al-Naeli F.A."/>
            <person name="Rendon G.A."/>
            <person name="Fields C."/>
        </authorList>
    </citation>
    <scope>NUCLEOTIDE SEQUENCE [LARGE SCALE GENOMIC DNA]</scope>
    <source>
        <strain evidence="4">CR-DP1</strain>
    </source>
</reference>
<dbReference type="Gene3D" id="2.60.260.20">
    <property type="entry name" value="Urease metallochaperone UreE, N-terminal domain"/>
    <property type="match status" value="2"/>
</dbReference>
<evidence type="ECO:0000313" key="4">
    <source>
        <dbReference type="EMBL" id="KKA28379.1"/>
    </source>
</evidence>
<evidence type="ECO:0000313" key="5">
    <source>
        <dbReference type="Proteomes" id="UP000033483"/>
    </source>
</evidence>
<dbReference type="Gene3D" id="1.10.287.110">
    <property type="entry name" value="DnaJ domain"/>
    <property type="match status" value="1"/>
</dbReference>
<protein>
    <recommendedName>
        <fullName evidence="3">J domain-containing protein</fullName>
    </recommendedName>
</protein>
<dbReference type="PRINTS" id="PR00625">
    <property type="entry name" value="JDOMAIN"/>
</dbReference>
<dbReference type="GO" id="GO:0051087">
    <property type="term" value="F:protein-folding chaperone binding"/>
    <property type="evidence" value="ECO:0007669"/>
    <property type="project" value="TreeGrafter"/>
</dbReference>
<dbReference type="FunFam" id="2.60.260.20:FF:000002">
    <property type="entry name" value="Dnaj homolog subfamily b member"/>
    <property type="match status" value="1"/>
</dbReference>
<dbReference type="SUPFAM" id="SSF49493">
    <property type="entry name" value="HSP40/DnaJ peptide-binding domain"/>
    <property type="match status" value="2"/>
</dbReference>
<comment type="caution">
    <text evidence="4">The sequence shown here is derived from an EMBL/GenBank/DDBJ whole genome shotgun (WGS) entry which is preliminary data.</text>
</comment>
<dbReference type="GO" id="GO:0006413">
    <property type="term" value="P:translational initiation"/>
    <property type="evidence" value="ECO:0007669"/>
    <property type="project" value="TreeGrafter"/>
</dbReference>
<gene>
    <name evidence="4" type="ORF">TD95_000221</name>
</gene>
<dbReference type="FunFam" id="2.60.260.20:FF:000013">
    <property type="entry name" value="DnaJ subfamily B member 11"/>
    <property type="match status" value="1"/>
</dbReference>
<dbReference type="Pfam" id="PF01556">
    <property type="entry name" value="DnaJ_C"/>
    <property type="match status" value="1"/>
</dbReference>
<organism evidence="4 5">
    <name type="scientific">Thielaviopsis punctulata</name>
    <dbReference type="NCBI Taxonomy" id="72032"/>
    <lineage>
        <taxon>Eukaryota</taxon>
        <taxon>Fungi</taxon>
        <taxon>Dikarya</taxon>
        <taxon>Ascomycota</taxon>
        <taxon>Pezizomycotina</taxon>
        <taxon>Sordariomycetes</taxon>
        <taxon>Hypocreomycetidae</taxon>
        <taxon>Microascales</taxon>
        <taxon>Ceratocystidaceae</taxon>
        <taxon>Thielaviopsis</taxon>
    </lineage>
</organism>
<dbReference type="AlphaFoldDB" id="A0A0F4ZCQ5"/>
<dbReference type="Proteomes" id="UP000033483">
    <property type="component" value="Unassembled WGS sequence"/>
</dbReference>
<dbReference type="PROSITE" id="PS00636">
    <property type="entry name" value="DNAJ_1"/>
    <property type="match status" value="1"/>
</dbReference>
<dbReference type="GO" id="GO:0051082">
    <property type="term" value="F:unfolded protein binding"/>
    <property type="evidence" value="ECO:0007669"/>
    <property type="project" value="InterPro"/>
</dbReference>
<dbReference type="PANTHER" id="PTHR24078:SF553">
    <property type="entry name" value="DNAJ HOMOLOG SUBFAMILY B MEMBER 5"/>
    <property type="match status" value="1"/>
</dbReference>
<feature type="domain" description="J" evidence="3">
    <location>
        <begin position="6"/>
        <end position="71"/>
    </location>
</feature>
<proteinExistence type="predicted"/>
<dbReference type="InterPro" id="IPR018253">
    <property type="entry name" value="DnaJ_domain_CS"/>
</dbReference>
<dbReference type="SMART" id="SM00271">
    <property type="entry name" value="DnaJ"/>
    <property type="match status" value="1"/>
</dbReference>
<dbReference type="OrthoDB" id="550424at2759"/>
<dbReference type="InterPro" id="IPR008971">
    <property type="entry name" value="HSP40/DnaJ_pept-bd"/>
</dbReference>
<dbReference type="Pfam" id="PF00226">
    <property type="entry name" value="DnaJ"/>
    <property type="match status" value="1"/>
</dbReference>
<feature type="region of interest" description="Disordered" evidence="2">
    <location>
        <begin position="156"/>
        <end position="186"/>
    </location>
</feature>
<evidence type="ECO:0000256" key="2">
    <source>
        <dbReference type="SAM" id="MobiDB-lite"/>
    </source>
</evidence>
<dbReference type="InterPro" id="IPR036869">
    <property type="entry name" value="J_dom_sf"/>
</dbReference>
<sequence length="362" mass="38990">MVKETKLYDTLQVKPDASQDDIKKGYKKQALKWHPDKNKNSEHAVEKFKEVSQAYEILSDPEKRKVYDTYGLDFILKGGAAPPPGGGGGAAGFGGPGAGGAQNFGGFSSFGGGPGGSSFHFSSSGTDGFPFTDPNLMFQQFFRSQGAGGGMDGLFGGGHPGGRPRRAQTSDFGSRGFAAESSEPEAPQVIEKPLPVSLEDIFKGVSKKLKIRRKVVDEYGKESRADHILEVPIKPGLKKGSKIKFSGVGDQIDGRRQDIHFVVEEKPNDKFTRVDNDLHTKVTISLKESLTGWQRKVPTIDGKLIVLDKAGPTQPGSIERMPGHGMPISKSPGQRGDLVITIHVEYPSSLTPSQKAALRDIL</sequence>
<evidence type="ECO:0000259" key="3">
    <source>
        <dbReference type="PROSITE" id="PS50076"/>
    </source>
</evidence>
<keyword evidence="1" id="KW-0143">Chaperone</keyword>
<dbReference type="InterPro" id="IPR051339">
    <property type="entry name" value="DnaJ_subfamily_B"/>
</dbReference>
<dbReference type="PANTHER" id="PTHR24078">
    <property type="entry name" value="DNAJ HOMOLOG SUBFAMILY C MEMBER"/>
    <property type="match status" value="1"/>
</dbReference>
<dbReference type="PROSITE" id="PS50076">
    <property type="entry name" value="DNAJ_2"/>
    <property type="match status" value="1"/>
</dbReference>
<dbReference type="InterPro" id="IPR002939">
    <property type="entry name" value="DnaJ_C"/>
</dbReference>
<dbReference type="CDD" id="cd06257">
    <property type="entry name" value="DnaJ"/>
    <property type="match status" value="1"/>
</dbReference>
<evidence type="ECO:0000256" key="1">
    <source>
        <dbReference type="ARBA" id="ARBA00023186"/>
    </source>
</evidence>